<sequence length="176" mass="19196">MEKIMRKIYPLLAVLTVSSWAHAQDYSFLPEAKLADHKASTWNVGAGFTQKLLHLNGEWVNPYGIAYAKVGAFLNGDKTAGGQVGFRYPYYLTGTDKNGYYIGFYAGHLDSKSVDGDYKSRLGAGVDLAYVLLNSERISTFSVGIGAAEKLTDQNGDVAADTKPQIQFSYSLSFGL</sequence>
<evidence type="ECO:0000256" key="1">
    <source>
        <dbReference type="SAM" id="SignalP"/>
    </source>
</evidence>
<gene>
    <name evidence="2" type="ORF">HMPREF0022_00987</name>
</gene>
<protein>
    <submittedName>
        <fullName evidence="2">Uncharacterized protein</fullName>
    </submittedName>
</protein>
<evidence type="ECO:0000313" key="2">
    <source>
        <dbReference type="EMBL" id="EGJ69249.1"/>
    </source>
</evidence>
<keyword evidence="1" id="KW-0732">Signal</keyword>
<comment type="caution">
    <text evidence="2">The sequence shown here is derived from an EMBL/GenBank/DDBJ whole genome shotgun (WGS) entry which is preliminary data.</text>
</comment>
<dbReference type="Proteomes" id="UP000003204">
    <property type="component" value="Unassembled WGS sequence"/>
</dbReference>
<reference evidence="2 3" key="1">
    <citation type="submission" date="2011-04" db="EMBL/GenBank/DDBJ databases">
        <authorList>
            <person name="Weinstock G."/>
            <person name="Sodergren E."/>
            <person name="Clifton S."/>
            <person name="Fulton L."/>
            <person name="Fulton B."/>
            <person name="Courtney L."/>
            <person name="Fronick C."/>
            <person name="Harrison M."/>
            <person name="Strong C."/>
            <person name="Farmer C."/>
            <person name="Delahaunty K."/>
            <person name="Markovic C."/>
            <person name="Hall O."/>
            <person name="Minx P."/>
            <person name="Tomlinson C."/>
            <person name="Mitreva M."/>
            <person name="Hou S."/>
            <person name="Chen J."/>
            <person name="Wollam A."/>
            <person name="Pepin K.H."/>
            <person name="Johnson M."/>
            <person name="Bhonagiri V."/>
            <person name="Zhang X."/>
            <person name="Suruliraj S."/>
            <person name="Warren W."/>
            <person name="Chinwalla A."/>
            <person name="Mardis E.R."/>
            <person name="Wilson R.K."/>
        </authorList>
    </citation>
    <scope>NUCLEOTIDE SEQUENCE [LARGE SCALE GENOMIC DNA]</scope>
    <source>
        <strain evidence="2 3">6014059</strain>
    </source>
</reference>
<dbReference type="AlphaFoldDB" id="A0A828SN12"/>
<accession>A0A828SN12</accession>
<dbReference type="EMBL" id="ACYS02000021">
    <property type="protein sequence ID" value="EGJ69249.1"/>
    <property type="molecule type" value="Genomic_DNA"/>
</dbReference>
<feature type="chain" id="PRO_5032322601" evidence="1">
    <location>
        <begin position="24"/>
        <end position="176"/>
    </location>
</feature>
<proteinExistence type="predicted"/>
<evidence type="ECO:0000313" key="3">
    <source>
        <dbReference type="Proteomes" id="UP000003204"/>
    </source>
</evidence>
<organism evidence="2 3">
    <name type="scientific">Acinetobacter baumannii 6014059</name>
    <dbReference type="NCBI Taxonomy" id="525242"/>
    <lineage>
        <taxon>Bacteria</taxon>
        <taxon>Pseudomonadati</taxon>
        <taxon>Pseudomonadota</taxon>
        <taxon>Gammaproteobacteria</taxon>
        <taxon>Moraxellales</taxon>
        <taxon>Moraxellaceae</taxon>
        <taxon>Acinetobacter</taxon>
        <taxon>Acinetobacter calcoaceticus/baumannii complex</taxon>
    </lineage>
</organism>
<feature type="signal peptide" evidence="1">
    <location>
        <begin position="1"/>
        <end position="23"/>
    </location>
</feature>
<name>A0A828SN12_ACIBA</name>